<dbReference type="InterPro" id="IPR002823">
    <property type="entry name" value="DUF112_TM"/>
</dbReference>
<dbReference type="Proteomes" id="UP000007374">
    <property type="component" value="Unassembled WGS sequence"/>
</dbReference>
<dbReference type="PANTHER" id="PTHR35342:SF5">
    <property type="entry name" value="TRICARBOXYLIC TRANSPORT PROTEIN"/>
    <property type="match status" value="1"/>
</dbReference>
<feature type="transmembrane region" description="Helical" evidence="1">
    <location>
        <begin position="244"/>
        <end position="270"/>
    </location>
</feature>
<dbReference type="AlphaFoldDB" id="K2N5C3"/>
<organism evidence="3 4">
    <name type="scientific">Nitratireductor indicus C115</name>
    <dbReference type="NCBI Taxonomy" id="1231190"/>
    <lineage>
        <taxon>Bacteria</taxon>
        <taxon>Pseudomonadati</taxon>
        <taxon>Pseudomonadota</taxon>
        <taxon>Alphaproteobacteria</taxon>
        <taxon>Hyphomicrobiales</taxon>
        <taxon>Phyllobacteriaceae</taxon>
        <taxon>Nitratireductor</taxon>
    </lineage>
</organism>
<feature type="transmembrane region" description="Helical" evidence="1">
    <location>
        <begin position="441"/>
        <end position="461"/>
    </location>
</feature>
<protein>
    <recommendedName>
        <fullName evidence="2">DUF112 domain-containing protein</fullName>
    </recommendedName>
</protein>
<reference evidence="3 4" key="1">
    <citation type="journal article" date="2012" name="J. Bacteriol.">
        <title>Genome Sequence of Nitratireductor indicus Type Strain C115.</title>
        <authorList>
            <person name="Lai Q."/>
            <person name="Li G."/>
            <person name="Yu Z."/>
            <person name="Shao Z."/>
        </authorList>
    </citation>
    <scope>NUCLEOTIDE SEQUENCE [LARGE SCALE GENOMIC DNA]</scope>
    <source>
        <strain evidence="3 4">C115</strain>
    </source>
</reference>
<feature type="transmembrane region" description="Helical" evidence="1">
    <location>
        <begin position="322"/>
        <end position="346"/>
    </location>
</feature>
<feature type="transmembrane region" description="Helical" evidence="1">
    <location>
        <begin position="358"/>
        <end position="387"/>
    </location>
</feature>
<feature type="transmembrane region" description="Helical" evidence="1">
    <location>
        <begin position="78"/>
        <end position="100"/>
    </location>
</feature>
<dbReference type="eggNOG" id="COG3333">
    <property type="taxonomic scope" value="Bacteria"/>
</dbReference>
<feature type="transmembrane region" description="Helical" evidence="1">
    <location>
        <begin position="204"/>
        <end position="223"/>
    </location>
</feature>
<feature type="transmembrane region" description="Helical" evidence="1">
    <location>
        <begin position="407"/>
        <end position="429"/>
    </location>
</feature>
<feature type="domain" description="DUF112" evidence="2">
    <location>
        <begin position="25"/>
        <end position="441"/>
    </location>
</feature>
<feature type="transmembrane region" description="Helical" evidence="1">
    <location>
        <begin position="171"/>
        <end position="192"/>
    </location>
</feature>
<evidence type="ECO:0000313" key="3">
    <source>
        <dbReference type="EMBL" id="EKF42588.1"/>
    </source>
</evidence>
<dbReference type="EMBL" id="AMSI01000006">
    <property type="protein sequence ID" value="EKF42588.1"/>
    <property type="molecule type" value="Genomic_DNA"/>
</dbReference>
<dbReference type="STRING" id="721133.SAMN05216176_106236"/>
<gene>
    <name evidence="3" type="ORF">NA8A_11013</name>
</gene>
<name>K2N5C3_9HYPH</name>
<sequence length="507" mass="52838">MWLDFSAIDGALSLLGSSWTAWAVVPLGLMIGLVFGAIPGMQTSMAMAIFLPATLYMDFLSAMLFLTSIFTGGGFGGGISSILLGIPGTSTAVATTFDGWPMTQKGQHNEALGAALFSSCAGMLFSYILLFLTIGFLASFVLNFGPLEMLMVALWGVTLIGILGGASFSKGLLAGLFGLLLGTIGTSPIGITRGTMGIPDLLDGIPVVPAMLGLFAVSELIGLTQRDYIVGAEGARKLSFRRIIAGFGMAMRYPVILLQGSVMGALIGAIPGVGSSVSNLASYAEARRRDENPGSFGQGNPKGVVAAESANSSSEGGSMVTLLALGLPGGGGTAVMLAAFAAHNITGGPKFIRDQTDIVYAIILGNLAQAFFLMFLGLFTIHFISALVKVPIRYLTAAVLVMSVTGAYALTGSMLGPYVLVAFGALGWIMRRFDYSIPAMVVGLLMGSLCDTNLVYVYQISGGDWHYLFERPLALALAVLLLICVAVVPALRWLKETRRQAGASNAG</sequence>
<feature type="transmembrane region" description="Helical" evidence="1">
    <location>
        <begin position="112"/>
        <end position="138"/>
    </location>
</feature>
<evidence type="ECO:0000313" key="4">
    <source>
        <dbReference type="Proteomes" id="UP000007374"/>
    </source>
</evidence>
<feature type="transmembrane region" description="Helical" evidence="1">
    <location>
        <begin position="45"/>
        <end position="66"/>
    </location>
</feature>
<keyword evidence="1" id="KW-0472">Membrane</keyword>
<dbReference type="Pfam" id="PF01970">
    <property type="entry name" value="TctA"/>
    <property type="match status" value="1"/>
</dbReference>
<keyword evidence="1" id="KW-0812">Transmembrane</keyword>
<feature type="transmembrane region" description="Helical" evidence="1">
    <location>
        <begin position="473"/>
        <end position="494"/>
    </location>
</feature>
<keyword evidence="4" id="KW-1185">Reference proteome</keyword>
<dbReference type="PANTHER" id="PTHR35342">
    <property type="entry name" value="TRICARBOXYLIC TRANSPORT PROTEIN"/>
    <property type="match status" value="1"/>
</dbReference>
<feature type="transmembrane region" description="Helical" evidence="1">
    <location>
        <begin position="144"/>
        <end position="164"/>
    </location>
</feature>
<accession>K2N5C3</accession>
<evidence type="ECO:0000259" key="2">
    <source>
        <dbReference type="Pfam" id="PF01970"/>
    </source>
</evidence>
<dbReference type="OrthoDB" id="9791872at2"/>
<comment type="caution">
    <text evidence="3">The sequence shown here is derived from an EMBL/GenBank/DDBJ whole genome shotgun (WGS) entry which is preliminary data.</text>
</comment>
<feature type="transmembrane region" description="Helical" evidence="1">
    <location>
        <begin position="20"/>
        <end position="38"/>
    </location>
</feature>
<dbReference type="RefSeq" id="WP_009756591.1">
    <property type="nucleotide sequence ID" value="NZ_AMSI01000006.1"/>
</dbReference>
<dbReference type="PATRIC" id="fig|1231190.3.peg.2298"/>
<evidence type="ECO:0000256" key="1">
    <source>
        <dbReference type="SAM" id="Phobius"/>
    </source>
</evidence>
<keyword evidence="1" id="KW-1133">Transmembrane helix</keyword>
<proteinExistence type="predicted"/>